<accession>A0ABP9CBF5</accession>
<protein>
    <submittedName>
        <fullName evidence="5">MlaD family protein</fullName>
    </submittedName>
</protein>
<proteinExistence type="predicted"/>
<dbReference type="Pfam" id="PF11887">
    <property type="entry name" value="Mce4_CUP1"/>
    <property type="match status" value="1"/>
</dbReference>
<keyword evidence="6" id="KW-1185">Reference proteome</keyword>
<sequence>MGGGALARRALTTAAGAGGTAMRRRVAVQLVLFVVIGVVATVFGVRYVAGPQSFGGAISVTITADGASGVGAGASVTYRGVPIGRVTSVTIGGGAGPGDEAGDDKPTGGAVAIAADLDPGVRIPASATARVVGASALGIRSVDLAADTDEGPYLRDGDTVSAPAEDRPEQLGALLADASALLGTLDPESLHSLGATLSTAFEGTGPVLRRMIDDTDRFTAAIDAHAATIAGLVEGTLPIVDALAESGGGFPEAVAAARRITRQLVERRGTLTHLLSDSPAPLQKVGDLLTGTRADITGLAAAGDTISAILGDRDAALSAGLTAFPETLDQLTSVLHDGRADFVLVATQGPVCYYDTPRRAVGDTSARPASLDLYCPPGEDLAQRGSRNAPRPDDLGLRNATRAGTPVGPPMADDPWLIPTGQDLLQQVTASSGGRQASGR</sequence>
<comment type="caution">
    <text evidence="5">The sequence shown here is derived from an EMBL/GenBank/DDBJ whole genome shotgun (WGS) entry which is preliminary data.</text>
</comment>
<name>A0ABP9CBF5_9ACTN</name>
<organism evidence="5 6">
    <name type="scientific">Tomitella cavernea</name>
    <dbReference type="NCBI Taxonomy" id="1387982"/>
    <lineage>
        <taxon>Bacteria</taxon>
        <taxon>Bacillati</taxon>
        <taxon>Actinomycetota</taxon>
        <taxon>Actinomycetes</taxon>
        <taxon>Mycobacteriales</taxon>
        <taxon>Tomitella</taxon>
    </lineage>
</organism>
<dbReference type="Pfam" id="PF02470">
    <property type="entry name" value="MlaD"/>
    <property type="match status" value="1"/>
</dbReference>
<evidence type="ECO:0000256" key="1">
    <source>
        <dbReference type="SAM" id="MobiDB-lite"/>
    </source>
</evidence>
<evidence type="ECO:0000313" key="6">
    <source>
        <dbReference type="Proteomes" id="UP001500839"/>
    </source>
</evidence>
<feature type="domain" description="Mammalian cell entry C-terminal" evidence="4">
    <location>
        <begin position="154"/>
        <end position="326"/>
    </location>
</feature>
<gene>
    <name evidence="5" type="ORF">GCM10023353_08560</name>
</gene>
<keyword evidence="2" id="KW-1133">Transmembrane helix</keyword>
<evidence type="ECO:0000256" key="2">
    <source>
        <dbReference type="SAM" id="Phobius"/>
    </source>
</evidence>
<feature type="transmembrane region" description="Helical" evidence="2">
    <location>
        <begin position="30"/>
        <end position="49"/>
    </location>
</feature>
<dbReference type="Proteomes" id="UP001500839">
    <property type="component" value="Unassembled WGS sequence"/>
</dbReference>
<feature type="region of interest" description="Disordered" evidence="1">
    <location>
        <begin position="379"/>
        <end position="418"/>
    </location>
</feature>
<dbReference type="InterPro" id="IPR052336">
    <property type="entry name" value="MlaD_Phospholipid_Transporter"/>
</dbReference>
<keyword evidence="2" id="KW-0472">Membrane</keyword>
<dbReference type="EMBL" id="BAABKQ010000001">
    <property type="protein sequence ID" value="GAA4807396.1"/>
    <property type="molecule type" value="Genomic_DNA"/>
</dbReference>
<evidence type="ECO:0000313" key="5">
    <source>
        <dbReference type="EMBL" id="GAA4807396.1"/>
    </source>
</evidence>
<dbReference type="PANTHER" id="PTHR33371:SF16">
    <property type="entry name" value="MCE-FAMILY PROTEIN MCE3F"/>
    <property type="match status" value="1"/>
</dbReference>
<dbReference type="PANTHER" id="PTHR33371">
    <property type="entry name" value="INTERMEMBRANE PHOSPHOLIPID TRANSPORT SYSTEM BINDING PROTEIN MLAD-RELATED"/>
    <property type="match status" value="1"/>
</dbReference>
<dbReference type="InterPro" id="IPR003399">
    <property type="entry name" value="Mce/MlaD"/>
</dbReference>
<keyword evidence="2" id="KW-0812">Transmembrane</keyword>
<feature type="domain" description="Mce/MlaD" evidence="3">
    <location>
        <begin position="58"/>
        <end position="145"/>
    </location>
</feature>
<reference evidence="6" key="1">
    <citation type="journal article" date="2019" name="Int. J. Syst. Evol. Microbiol.">
        <title>The Global Catalogue of Microorganisms (GCM) 10K type strain sequencing project: providing services to taxonomists for standard genome sequencing and annotation.</title>
        <authorList>
            <consortium name="The Broad Institute Genomics Platform"/>
            <consortium name="The Broad Institute Genome Sequencing Center for Infectious Disease"/>
            <person name="Wu L."/>
            <person name="Ma J."/>
        </authorList>
    </citation>
    <scope>NUCLEOTIDE SEQUENCE [LARGE SCALE GENOMIC DNA]</scope>
    <source>
        <strain evidence="6">JCM 18542</strain>
    </source>
</reference>
<evidence type="ECO:0000259" key="3">
    <source>
        <dbReference type="Pfam" id="PF02470"/>
    </source>
</evidence>
<dbReference type="InterPro" id="IPR024516">
    <property type="entry name" value="Mce_C"/>
</dbReference>
<evidence type="ECO:0000259" key="4">
    <source>
        <dbReference type="Pfam" id="PF11887"/>
    </source>
</evidence>